<evidence type="ECO:0000313" key="2">
    <source>
        <dbReference type="Proteomes" id="UP000489600"/>
    </source>
</evidence>
<organism evidence="1 2">
    <name type="scientific">Arabis nemorensis</name>
    <dbReference type="NCBI Taxonomy" id="586526"/>
    <lineage>
        <taxon>Eukaryota</taxon>
        <taxon>Viridiplantae</taxon>
        <taxon>Streptophyta</taxon>
        <taxon>Embryophyta</taxon>
        <taxon>Tracheophyta</taxon>
        <taxon>Spermatophyta</taxon>
        <taxon>Magnoliopsida</taxon>
        <taxon>eudicotyledons</taxon>
        <taxon>Gunneridae</taxon>
        <taxon>Pentapetalae</taxon>
        <taxon>rosids</taxon>
        <taxon>malvids</taxon>
        <taxon>Brassicales</taxon>
        <taxon>Brassicaceae</taxon>
        <taxon>Arabideae</taxon>
        <taxon>Arabis</taxon>
    </lineage>
</organism>
<dbReference type="EMBL" id="CABITT030000006">
    <property type="protein sequence ID" value="VVB08020.1"/>
    <property type="molecule type" value="Genomic_DNA"/>
</dbReference>
<name>A0A565C312_9BRAS</name>
<evidence type="ECO:0000313" key="1">
    <source>
        <dbReference type="EMBL" id="VVB08020.1"/>
    </source>
</evidence>
<comment type="caution">
    <text evidence="1">The sequence shown here is derived from an EMBL/GenBank/DDBJ whole genome shotgun (WGS) entry which is preliminary data.</text>
</comment>
<keyword evidence="2" id="KW-1185">Reference proteome</keyword>
<dbReference type="AlphaFoldDB" id="A0A565C312"/>
<gene>
    <name evidence="1" type="ORF">ANE_LOCUS18464</name>
</gene>
<reference evidence="1" key="1">
    <citation type="submission" date="2019-07" db="EMBL/GenBank/DDBJ databases">
        <authorList>
            <person name="Dittberner H."/>
        </authorList>
    </citation>
    <scope>NUCLEOTIDE SEQUENCE [LARGE SCALE GENOMIC DNA]</scope>
</reference>
<dbReference type="Proteomes" id="UP000489600">
    <property type="component" value="Unassembled WGS sequence"/>
</dbReference>
<accession>A0A565C312</accession>
<proteinExistence type="predicted"/>
<protein>
    <submittedName>
        <fullName evidence="1">Uncharacterized protein</fullName>
    </submittedName>
</protein>
<sequence>MGFSLGGFGGVVRFGRGCWWWLGREVFGFAGFVLSSFALSDLGSCSIFCSCLLVARLWSGSLACGAVWSRDGLKIDGGGRLTVKVEAYLKRWCASLWSREI</sequence>